<evidence type="ECO:0000313" key="1">
    <source>
        <dbReference type="EMBL" id="PLC53575.1"/>
    </source>
</evidence>
<dbReference type="EMBL" id="PDNV01000007">
    <property type="protein sequence ID" value="PLC53575.1"/>
    <property type="molecule type" value="Genomic_DNA"/>
</dbReference>
<accession>A0A2N4UEZ7</accession>
<evidence type="ECO:0008006" key="3">
    <source>
        <dbReference type="Google" id="ProtNLM"/>
    </source>
</evidence>
<dbReference type="CDD" id="cd17748">
    <property type="entry name" value="BRCT_DNA_ligase_like"/>
    <property type="match status" value="1"/>
</dbReference>
<dbReference type="SUPFAM" id="SSF52113">
    <property type="entry name" value="BRCT domain"/>
    <property type="match status" value="1"/>
</dbReference>
<organism evidence="1 2">
    <name type="scientific">Pollutimonas nitritireducens</name>
    <dbReference type="NCBI Taxonomy" id="2045209"/>
    <lineage>
        <taxon>Bacteria</taxon>
        <taxon>Pseudomonadati</taxon>
        <taxon>Pseudomonadota</taxon>
        <taxon>Betaproteobacteria</taxon>
        <taxon>Burkholderiales</taxon>
        <taxon>Alcaligenaceae</taxon>
        <taxon>Pollutimonas</taxon>
    </lineage>
</organism>
<sequence length="223" mass="25047">MGWFNETFKRQGMDEHGQPLNRMYRAHAVQERQVDELIGLVKGVLADGAICQGEVQYLLKWIESNRTAADQWPANVLYPRIATALADGHMDEEEEREIMSLLISTVGNRSLPKDGEASHSTALPLCHPTPTIRYAAQTFCFTGKFNSGTRDWCGRQVHDRGGFAASGITKKLNYLVIGEIGSRDWLHSTHGLKIKKALEYRDAGQPLHIVSEQHWYGSIQAQD</sequence>
<dbReference type="Gene3D" id="3.40.50.10190">
    <property type="entry name" value="BRCT domain"/>
    <property type="match status" value="1"/>
</dbReference>
<keyword evidence="2" id="KW-1185">Reference proteome</keyword>
<comment type="caution">
    <text evidence="1">The sequence shown here is derived from an EMBL/GenBank/DDBJ whole genome shotgun (WGS) entry which is preliminary data.</text>
</comment>
<dbReference type="OrthoDB" id="5451971at2"/>
<dbReference type="AlphaFoldDB" id="A0A2N4UEZ7"/>
<dbReference type="RefSeq" id="WP_102070298.1">
    <property type="nucleotide sequence ID" value="NZ_PDNV01000007.1"/>
</dbReference>
<dbReference type="Proteomes" id="UP000234328">
    <property type="component" value="Unassembled WGS sequence"/>
</dbReference>
<dbReference type="InterPro" id="IPR036420">
    <property type="entry name" value="BRCT_dom_sf"/>
</dbReference>
<gene>
    <name evidence="1" type="ORF">CR155_12165</name>
</gene>
<name>A0A2N4UEZ7_9BURK</name>
<protein>
    <recommendedName>
        <fullName evidence="3">NAD-dependent DNA ligase</fullName>
    </recommendedName>
</protein>
<evidence type="ECO:0000313" key="2">
    <source>
        <dbReference type="Proteomes" id="UP000234328"/>
    </source>
</evidence>
<reference evidence="1 2" key="1">
    <citation type="submission" date="2017-10" db="EMBL/GenBank/DDBJ databases">
        <title>Two draft genome sequences of Pusillimonas sp. strains isolated from a nitrate- and radionuclide-contaminated groundwater in Russia.</title>
        <authorList>
            <person name="Grouzdev D.S."/>
            <person name="Tourova T.P."/>
            <person name="Goeva M.A."/>
            <person name="Babich T.L."/>
            <person name="Sokolova D.S."/>
            <person name="Abdullin R."/>
            <person name="Poltaraus A.B."/>
            <person name="Toshchakov S.V."/>
            <person name="Nazina T.N."/>
        </authorList>
    </citation>
    <scope>NUCLEOTIDE SEQUENCE [LARGE SCALE GENOMIC DNA]</scope>
    <source>
        <strain evidence="1 2">JR1/69-2-13</strain>
    </source>
</reference>
<proteinExistence type="predicted"/>